<name>A0A1I0DSA1_9FIRM</name>
<dbReference type="eggNOG" id="COG1409">
    <property type="taxonomic scope" value="Bacteria"/>
</dbReference>
<dbReference type="SUPFAM" id="SSF56300">
    <property type="entry name" value="Metallo-dependent phosphatases"/>
    <property type="match status" value="1"/>
</dbReference>
<dbReference type="EMBL" id="FOIL01000014">
    <property type="protein sequence ID" value="SET35172.1"/>
    <property type="molecule type" value="Genomic_DNA"/>
</dbReference>
<dbReference type="PANTHER" id="PTHR36492">
    <property type="match status" value="1"/>
</dbReference>
<dbReference type="AlphaFoldDB" id="A0A1I0DSA1"/>
<accession>A0A1I0DSA1</accession>
<protein>
    <submittedName>
        <fullName evidence="2">Putative phosphoesterase</fullName>
    </submittedName>
</protein>
<reference evidence="2 3" key="1">
    <citation type="submission" date="2016-10" db="EMBL/GenBank/DDBJ databases">
        <authorList>
            <person name="de Groot N.N."/>
        </authorList>
    </citation>
    <scope>NUCLEOTIDE SEQUENCE [LARGE SCALE GENOMIC DNA]</scope>
    <source>
        <strain evidence="2 3">KH1P1</strain>
    </source>
</reference>
<dbReference type="Proteomes" id="UP000199820">
    <property type="component" value="Unassembled WGS sequence"/>
</dbReference>
<dbReference type="NCBIfam" id="TIGR03729">
    <property type="entry name" value="acc_ester"/>
    <property type="match status" value="1"/>
</dbReference>
<dbReference type="CDD" id="cd00838">
    <property type="entry name" value="MPP_superfamily"/>
    <property type="match status" value="2"/>
</dbReference>
<dbReference type="InterPro" id="IPR029052">
    <property type="entry name" value="Metallo-depent_PP-like"/>
</dbReference>
<dbReference type="PANTHER" id="PTHR36492:SF2">
    <property type="entry name" value="[ACYL-CARRIER-PROTEIN] PHOSPHODIESTERASE PPTH"/>
    <property type="match status" value="1"/>
</dbReference>
<proteinExistence type="predicted"/>
<feature type="domain" description="Calcineurin-like phosphoesterase" evidence="1">
    <location>
        <begin position="1"/>
        <end position="233"/>
    </location>
</feature>
<dbReference type="InterPro" id="IPR052963">
    <property type="entry name" value="Pantetheine_PDE"/>
</dbReference>
<dbReference type="Gene3D" id="3.60.21.10">
    <property type="match status" value="1"/>
</dbReference>
<sequence>MKIAMISDLHTDINEAYPVIELTAARAKELNADVLLVAGDISEDPDRTIREMRRLAEILPDVAVRYVPGNHDMWNKHCPERSTEEIYRMYSGDILCLSGQVSSSADREKNMKVRFTGDIGWYDYSFASPDHSREELDSMTKGGRTWQDKFFNQWTGDNDAACSDQLSRIESQLSACREGPVIAVTHMLPIREFCVPESQEGWGFFNAYLGTEKLHELFRKYPVAAAVCGHVHYRKVLQKDGILYICPCLGYHTEWPLCGLADNEPATHVADAMQLLEL</sequence>
<keyword evidence="3" id="KW-1185">Reference proteome</keyword>
<organism evidence="2 3">
    <name type="scientific">[Clostridium] aminophilum</name>
    <dbReference type="NCBI Taxonomy" id="1526"/>
    <lineage>
        <taxon>Bacteria</taxon>
        <taxon>Bacillati</taxon>
        <taxon>Bacillota</taxon>
        <taxon>Clostridia</taxon>
        <taxon>Lachnospirales</taxon>
        <taxon>Lachnospiraceae</taxon>
    </lineage>
</organism>
<dbReference type="InterPro" id="IPR022302">
    <property type="entry name" value="Phosphoesterase_putative"/>
</dbReference>
<evidence type="ECO:0000313" key="2">
    <source>
        <dbReference type="EMBL" id="SET35172.1"/>
    </source>
</evidence>
<dbReference type="OrthoDB" id="113290at2"/>
<evidence type="ECO:0000313" key="3">
    <source>
        <dbReference type="Proteomes" id="UP000199820"/>
    </source>
</evidence>
<dbReference type="RefSeq" id="WP_074649189.1">
    <property type="nucleotide sequence ID" value="NZ_FOIL01000014.1"/>
</dbReference>
<dbReference type="STRING" id="1526.SAMN02910262_02398"/>
<dbReference type="Pfam" id="PF00149">
    <property type="entry name" value="Metallophos"/>
    <property type="match status" value="1"/>
</dbReference>
<dbReference type="InterPro" id="IPR004843">
    <property type="entry name" value="Calcineurin-like_PHP"/>
</dbReference>
<evidence type="ECO:0000259" key="1">
    <source>
        <dbReference type="Pfam" id="PF00149"/>
    </source>
</evidence>
<gene>
    <name evidence="2" type="ORF">SAMN04487771_101411</name>
</gene>
<dbReference type="GO" id="GO:0016787">
    <property type="term" value="F:hydrolase activity"/>
    <property type="evidence" value="ECO:0007669"/>
    <property type="project" value="InterPro"/>
</dbReference>